<keyword evidence="7 11" id="KW-1133">Transmembrane helix</keyword>
<evidence type="ECO:0000313" key="14">
    <source>
        <dbReference type="Proteomes" id="UP001524318"/>
    </source>
</evidence>
<evidence type="ECO:0000256" key="10">
    <source>
        <dbReference type="ARBA" id="ARBA00023329"/>
    </source>
</evidence>
<feature type="transmembrane region" description="Helical" evidence="11">
    <location>
        <begin position="48"/>
        <end position="70"/>
    </location>
</feature>
<evidence type="ECO:0000313" key="13">
    <source>
        <dbReference type="EMBL" id="MCP8999486.1"/>
    </source>
</evidence>
<dbReference type="PANTHER" id="PTHR31937:SF2">
    <property type="entry name" value="TRANSMEMBRANE PROTEIN 163"/>
    <property type="match status" value="1"/>
</dbReference>
<protein>
    <submittedName>
        <fullName evidence="13">Cation transporter</fullName>
    </submittedName>
</protein>
<evidence type="ECO:0000256" key="8">
    <source>
        <dbReference type="ARBA" id="ARBA00023018"/>
    </source>
</evidence>
<evidence type="ECO:0000256" key="4">
    <source>
        <dbReference type="ARBA" id="ARBA00022692"/>
    </source>
</evidence>
<accession>A0ABT1LQN4</accession>
<feature type="transmembrane region" description="Helical" evidence="11">
    <location>
        <begin position="115"/>
        <end position="135"/>
    </location>
</feature>
<dbReference type="EMBL" id="JANCLV010000003">
    <property type="protein sequence ID" value="MCP8999486.1"/>
    <property type="molecule type" value="Genomic_DNA"/>
</dbReference>
<evidence type="ECO:0000256" key="11">
    <source>
        <dbReference type="SAM" id="Phobius"/>
    </source>
</evidence>
<proteinExistence type="inferred from homology"/>
<keyword evidence="10" id="KW-0968">Cytoplasmic vesicle</keyword>
<organism evidence="13 14">
    <name type="scientific">Pseudarthrobacter humi</name>
    <dbReference type="NCBI Taxonomy" id="2952523"/>
    <lineage>
        <taxon>Bacteria</taxon>
        <taxon>Bacillati</taxon>
        <taxon>Actinomycetota</taxon>
        <taxon>Actinomycetes</taxon>
        <taxon>Micrococcales</taxon>
        <taxon>Micrococcaceae</taxon>
        <taxon>Pseudarthrobacter</taxon>
    </lineage>
</organism>
<keyword evidence="8" id="KW-0770">Synapse</keyword>
<dbReference type="Gene3D" id="1.20.1510.10">
    <property type="entry name" value="Cation efflux protein transmembrane domain"/>
    <property type="match status" value="1"/>
</dbReference>
<evidence type="ECO:0000256" key="9">
    <source>
        <dbReference type="ARBA" id="ARBA00023136"/>
    </source>
</evidence>
<dbReference type="InterPro" id="IPR058533">
    <property type="entry name" value="Cation_efflux_TM"/>
</dbReference>
<keyword evidence="5" id="KW-0967">Endosome</keyword>
<evidence type="ECO:0000256" key="2">
    <source>
        <dbReference type="ARBA" id="ARBA00004644"/>
    </source>
</evidence>
<keyword evidence="4 11" id="KW-0812">Transmembrane</keyword>
<comment type="similarity">
    <text evidence="3">Belongs to the TMEM163 family.</text>
</comment>
<dbReference type="InterPro" id="IPR027469">
    <property type="entry name" value="Cation_efflux_TMD_sf"/>
</dbReference>
<evidence type="ECO:0000256" key="7">
    <source>
        <dbReference type="ARBA" id="ARBA00022989"/>
    </source>
</evidence>
<sequence length="277" mass="29057">MTALTQAPTSERRAVLNRRIRLFAAATITYNLIEAVVALWAGNVADSSALIGFGLDSVIEVASAVALSWQFSAKDPERREHLTLRIIAVSFFALAAFVIFDAVRALTGGEEARHSTPGIVIAALSLAIMPVLSWAQRRAGRELGSRTAVADSKQTLLCTYLSAVLLLGLVLNSTLGWWWADAGAALIIAGIAVREGINAWRGEACCALPHTDDTHGHGRGHGEEDDDCCAPTTTVTIAAAPGALADPEQEGACCGGCQSDAKPASVTLTLGTKPVNR</sequence>
<evidence type="ECO:0000256" key="5">
    <source>
        <dbReference type="ARBA" id="ARBA00022753"/>
    </source>
</evidence>
<dbReference type="Proteomes" id="UP001524318">
    <property type="component" value="Unassembled WGS sequence"/>
</dbReference>
<feature type="transmembrane region" description="Helical" evidence="11">
    <location>
        <begin position="155"/>
        <end position="171"/>
    </location>
</feature>
<keyword evidence="14" id="KW-1185">Reference proteome</keyword>
<gene>
    <name evidence="13" type="ORF">NFC73_07040</name>
</gene>
<evidence type="ECO:0000259" key="12">
    <source>
        <dbReference type="Pfam" id="PF01545"/>
    </source>
</evidence>
<keyword evidence="9 11" id="KW-0472">Membrane</keyword>
<dbReference type="InterPro" id="IPR026765">
    <property type="entry name" value="Tmem163"/>
</dbReference>
<reference evidence="13 14" key="1">
    <citation type="submission" date="2022-06" db="EMBL/GenBank/DDBJ databases">
        <title>Pseudarthrobacter sp. strain RMG13 Genome sequencing and assembly.</title>
        <authorList>
            <person name="Kim I."/>
        </authorList>
    </citation>
    <scope>NUCLEOTIDE SEQUENCE [LARGE SCALE GENOMIC DNA]</scope>
    <source>
        <strain evidence="13 14">RMG13</strain>
    </source>
</reference>
<evidence type="ECO:0000256" key="6">
    <source>
        <dbReference type="ARBA" id="ARBA00022833"/>
    </source>
</evidence>
<comment type="subcellular location">
    <subcellularLocation>
        <location evidence="2">Cytoplasmic vesicle</location>
        <location evidence="2">Secretory vesicle</location>
        <location evidence="2">Synaptic vesicle membrane</location>
        <topology evidence="2">Multi-pass membrane protein</topology>
    </subcellularLocation>
    <subcellularLocation>
        <location evidence="1">Early endosome membrane</location>
    </subcellularLocation>
</comment>
<feature type="transmembrane region" description="Helical" evidence="11">
    <location>
        <begin position="20"/>
        <end position="42"/>
    </location>
</feature>
<dbReference type="PANTHER" id="PTHR31937">
    <property type="entry name" value="TRANSMEMBRANE PROTEIN 163"/>
    <property type="match status" value="1"/>
</dbReference>
<comment type="caution">
    <text evidence="13">The sequence shown here is derived from an EMBL/GenBank/DDBJ whole genome shotgun (WGS) entry which is preliminary data.</text>
</comment>
<dbReference type="SUPFAM" id="SSF161111">
    <property type="entry name" value="Cation efflux protein transmembrane domain-like"/>
    <property type="match status" value="1"/>
</dbReference>
<evidence type="ECO:0000256" key="3">
    <source>
        <dbReference type="ARBA" id="ARBA00008731"/>
    </source>
</evidence>
<dbReference type="RefSeq" id="WP_254748825.1">
    <property type="nucleotide sequence ID" value="NZ_JANCLV010000003.1"/>
</dbReference>
<name>A0ABT1LQN4_9MICC</name>
<dbReference type="Pfam" id="PF01545">
    <property type="entry name" value="Cation_efflux"/>
    <property type="match status" value="1"/>
</dbReference>
<keyword evidence="6" id="KW-0862">Zinc</keyword>
<feature type="domain" description="Cation efflux protein transmembrane" evidence="12">
    <location>
        <begin position="28"/>
        <end position="196"/>
    </location>
</feature>
<evidence type="ECO:0000256" key="1">
    <source>
        <dbReference type="ARBA" id="ARBA00004146"/>
    </source>
</evidence>
<feature type="transmembrane region" description="Helical" evidence="11">
    <location>
        <begin position="82"/>
        <end position="103"/>
    </location>
</feature>